<sequence>MFQDDFVQADSVKQRVNIVMGSFDPGDVVERSIAMMYGSNKWRNQSCQERARNVRNRENLDIPDIIMSGMLDHQDSSGFPMISRVRRRGTSGNVGHLELSNGVSRIKFGREVNPHGMTHTPISIIFKWDLESWQSSAKSTVGGLLD</sequence>
<dbReference type="AlphaFoldDB" id="A0A4Y7PJP6"/>
<protein>
    <submittedName>
        <fullName evidence="1">Uncharacterized protein</fullName>
    </submittedName>
</protein>
<gene>
    <name evidence="1" type="ORF">BD410DRAFT_809230</name>
</gene>
<reference evidence="1 2" key="1">
    <citation type="submission" date="2018-06" db="EMBL/GenBank/DDBJ databases">
        <title>A transcriptomic atlas of mushroom development highlights an independent origin of complex multicellularity.</title>
        <authorList>
            <consortium name="DOE Joint Genome Institute"/>
            <person name="Krizsan K."/>
            <person name="Almasi E."/>
            <person name="Merenyi Z."/>
            <person name="Sahu N."/>
            <person name="Viragh M."/>
            <person name="Koszo T."/>
            <person name="Mondo S."/>
            <person name="Kiss B."/>
            <person name="Balint B."/>
            <person name="Kues U."/>
            <person name="Barry K."/>
            <person name="Hegedus J.C."/>
            <person name="Henrissat B."/>
            <person name="Johnson J."/>
            <person name="Lipzen A."/>
            <person name="Ohm R."/>
            <person name="Nagy I."/>
            <person name="Pangilinan J."/>
            <person name="Yan J."/>
            <person name="Xiong Y."/>
            <person name="Grigoriev I.V."/>
            <person name="Hibbett D.S."/>
            <person name="Nagy L.G."/>
        </authorList>
    </citation>
    <scope>NUCLEOTIDE SEQUENCE [LARGE SCALE GENOMIC DNA]</scope>
    <source>
        <strain evidence="1 2">SZMC22713</strain>
    </source>
</reference>
<evidence type="ECO:0000313" key="2">
    <source>
        <dbReference type="Proteomes" id="UP000294933"/>
    </source>
</evidence>
<organism evidence="1 2">
    <name type="scientific">Rickenella mellea</name>
    <dbReference type="NCBI Taxonomy" id="50990"/>
    <lineage>
        <taxon>Eukaryota</taxon>
        <taxon>Fungi</taxon>
        <taxon>Dikarya</taxon>
        <taxon>Basidiomycota</taxon>
        <taxon>Agaricomycotina</taxon>
        <taxon>Agaricomycetes</taxon>
        <taxon>Hymenochaetales</taxon>
        <taxon>Rickenellaceae</taxon>
        <taxon>Rickenella</taxon>
    </lineage>
</organism>
<proteinExistence type="predicted"/>
<name>A0A4Y7PJP6_9AGAM</name>
<keyword evidence="2" id="KW-1185">Reference proteome</keyword>
<dbReference type="VEuPathDB" id="FungiDB:BD410DRAFT_809230"/>
<dbReference type="EMBL" id="ML170292">
    <property type="protein sequence ID" value="TDL15072.1"/>
    <property type="molecule type" value="Genomic_DNA"/>
</dbReference>
<accession>A0A4Y7PJP6</accession>
<evidence type="ECO:0000313" key="1">
    <source>
        <dbReference type="EMBL" id="TDL15072.1"/>
    </source>
</evidence>
<dbReference type="Proteomes" id="UP000294933">
    <property type="component" value="Unassembled WGS sequence"/>
</dbReference>